<proteinExistence type="inferred from homology"/>
<keyword evidence="6" id="KW-1185">Reference proteome</keyword>
<gene>
    <name evidence="5" type="ORF">GCM10023217_20270</name>
</gene>
<organism evidence="5 6">
    <name type="scientific">Gordonia alkaliphila</name>
    <dbReference type="NCBI Taxonomy" id="1053547"/>
    <lineage>
        <taxon>Bacteria</taxon>
        <taxon>Bacillati</taxon>
        <taxon>Actinomycetota</taxon>
        <taxon>Actinomycetes</taxon>
        <taxon>Mycobacteriales</taxon>
        <taxon>Gordoniaceae</taxon>
        <taxon>Gordonia</taxon>
    </lineage>
</organism>
<evidence type="ECO:0000313" key="6">
    <source>
        <dbReference type="Proteomes" id="UP001500822"/>
    </source>
</evidence>
<dbReference type="InterPro" id="IPR020845">
    <property type="entry name" value="AMP-binding_CS"/>
</dbReference>
<dbReference type="InterPro" id="IPR045851">
    <property type="entry name" value="AMP-bd_C_sf"/>
</dbReference>
<evidence type="ECO:0000256" key="1">
    <source>
        <dbReference type="ARBA" id="ARBA00006432"/>
    </source>
</evidence>
<dbReference type="Pfam" id="PF00501">
    <property type="entry name" value="AMP-binding"/>
    <property type="match status" value="1"/>
</dbReference>
<evidence type="ECO:0000259" key="3">
    <source>
        <dbReference type="Pfam" id="PF00501"/>
    </source>
</evidence>
<dbReference type="PROSITE" id="PS00455">
    <property type="entry name" value="AMP_BINDING"/>
    <property type="match status" value="1"/>
</dbReference>
<dbReference type="InterPro" id="IPR025110">
    <property type="entry name" value="AMP-bd_C"/>
</dbReference>
<dbReference type="Pfam" id="PF13193">
    <property type="entry name" value="AMP-binding_C"/>
    <property type="match status" value="1"/>
</dbReference>
<dbReference type="PANTHER" id="PTHR43201:SF5">
    <property type="entry name" value="MEDIUM-CHAIN ACYL-COA LIGASE ACSF2, MITOCHONDRIAL"/>
    <property type="match status" value="1"/>
</dbReference>
<sequence length="557" mass="60123">MTDSADPQDFVAAVYAGLSAPGAPFELQQEEVLGTEIPVLVHRDRSLGAVLADSVRFGDRDYLITEDSRVTFAEHAAMVAAFATALRDRYGVGKGDRVGILAANTPEWVVAFWAAQTLGAIAVGYNSWWAPREVAHSVERTEPTVIVADAKRAAVLVEAGVDVPVITMEETMPALLAEFAGAALPETDVDEEDPAVILFTSGTSGRPKGAVHSQRNVLGVIDYHRHSDAVLAAFTGAEWTKESVSERRYLLTSPLFHIASLHNLALPRLATGGAVVIYQGAFEPERALALVAKEKVTNWAVVPTMAQRILEVDDLDQFDLSAMSAFALASAPSSPALQQRLRERLPFAQFSLVDSYGMTECATAIAVATPLDLMAVPGNVGRPVLGVEMELRDPEGNRVPDGELGEVCARSAYVMLGYWNDEAATAAAITEDRWLRTGDYGVIDGGRLFLTGRRSDLILRGGENIYPVEVEQVLDEHPAIDESLVLGIDDADLGSTVGAVVVLREDLPADETPTEEELTAFARERLAYFKVPTTWRITSDPLPRNATGKTMRAKVTI</sequence>
<dbReference type="Gene3D" id="3.40.50.12780">
    <property type="entry name" value="N-terminal domain of ligase-like"/>
    <property type="match status" value="1"/>
</dbReference>
<evidence type="ECO:0000256" key="2">
    <source>
        <dbReference type="ARBA" id="ARBA00022598"/>
    </source>
</evidence>
<dbReference type="RefSeq" id="WP_345313414.1">
    <property type="nucleotide sequence ID" value="NZ_BAABIE010000008.1"/>
</dbReference>
<evidence type="ECO:0000259" key="4">
    <source>
        <dbReference type="Pfam" id="PF13193"/>
    </source>
</evidence>
<dbReference type="SUPFAM" id="SSF56801">
    <property type="entry name" value="Acetyl-CoA synthetase-like"/>
    <property type="match status" value="1"/>
</dbReference>
<feature type="domain" description="AMP-dependent synthetase/ligase" evidence="3">
    <location>
        <begin position="56"/>
        <end position="419"/>
    </location>
</feature>
<protein>
    <submittedName>
        <fullName evidence="5">Class I adenylate-forming enzyme family protein</fullName>
    </submittedName>
</protein>
<dbReference type="InterPro" id="IPR042099">
    <property type="entry name" value="ANL_N_sf"/>
</dbReference>
<feature type="domain" description="AMP-binding enzyme C-terminal" evidence="4">
    <location>
        <begin position="469"/>
        <end position="549"/>
    </location>
</feature>
<name>A0ABP8Z8V0_9ACTN</name>
<reference evidence="6" key="1">
    <citation type="journal article" date="2019" name="Int. J. Syst. Evol. Microbiol.">
        <title>The Global Catalogue of Microorganisms (GCM) 10K type strain sequencing project: providing services to taxonomists for standard genome sequencing and annotation.</title>
        <authorList>
            <consortium name="The Broad Institute Genomics Platform"/>
            <consortium name="The Broad Institute Genome Sequencing Center for Infectious Disease"/>
            <person name="Wu L."/>
            <person name="Ma J."/>
        </authorList>
    </citation>
    <scope>NUCLEOTIDE SEQUENCE [LARGE SCALE GENOMIC DNA]</scope>
    <source>
        <strain evidence="6">JCM 18077</strain>
    </source>
</reference>
<keyword evidence="2" id="KW-0436">Ligase</keyword>
<dbReference type="EMBL" id="BAABIE010000008">
    <property type="protein sequence ID" value="GAA4749850.1"/>
    <property type="molecule type" value="Genomic_DNA"/>
</dbReference>
<evidence type="ECO:0000313" key="5">
    <source>
        <dbReference type="EMBL" id="GAA4749850.1"/>
    </source>
</evidence>
<dbReference type="InterPro" id="IPR000873">
    <property type="entry name" value="AMP-dep_synth/lig_dom"/>
</dbReference>
<dbReference type="Gene3D" id="3.30.300.30">
    <property type="match status" value="1"/>
</dbReference>
<accession>A0ABP8Z8V0</accession>
<comment type="caution">
    <text evidence="5">The sequence shown here is derived from an EMBL/GenBank/DDBJ whole genome shotgun (WGS) entry which is preliminary data.</text>
</comment>
<comment type="similarity">
    <text evidence="1">Belongs to the ATP-dependent AMP-binding enzyme family.</text>
</comment>
<dbReference type="PANTHER" id="PTHR43201">
    <property type="entry name" value="ACYL-COA SYNTHETASE"/>
    <property type="match status" value="1"/>
</dbReference>
<dbReference type="Proteomes" id="UP001500822">
    <property type="component" value="Unassembled WGS sequence"/>
</dbReference>